<protein>
    <submittedName>
        <fullName evidence="2">Uncharacterized protein</fullName>
    </submittedName>
</protein>
<reference evidence="2 3" key="1">
    <citation type="journal article" date="2014" name="BMC Genomics">
        <title>Genome sequencing of four Aureobasidium pullulans varieties: biotechnological potential, stress tolerance, and description of new species.</title>
        <authorList>
            <person name="Gostin Ar C."/>
            <person name="Ohm R.A."/>
            <person name="Kogej T."/>
            <person name="Sonjak S."/>
            <person name="Turk M."/>
            <person name="Zajc J."/>
            <person name="Zalar P."/>
            <person name="Grube M."/>
            <person name="Sun H."/>
            <person name="Han J."/>
            <person name="Sharma A."/>
            <person name="Chiniquy J."/>
            <person name="Ngan C.Y."/>
            <person name="Lipzen A."/>
            <person name="Barry K."/>
            <person name="Grigoriev I.V."/>
            <person name="Gunde-Cimerman N."/>
        </authorList>
    </citation>
    <scope>NUCLEOTIDE SEQUENCE [LARGE SCALE GENOMIC DNA]</scope>
    <source>
        <strain evidence="2 3">CBS 147.97</strain>
    </source>
</reference>
<dbReference type="EMBL" id="KL584719">
    <property type="protein sequence ID" value="KEQ69847.1"/>
    <property type="molecule type" value="Genomic_DNA"/>
</dbReference>
<dbReference type="OrthoDB" id="3941912at2759"/>
<gene>
    <name evidence="2" type="ORF">M436DRAFT_84903</name>
</gene>
<dbReference type="GeneID" id="25417441"/>
<feature type="region of interest" description="Disordered" evidence="1">
    <location>
        <begin position="103"/>
        <end position="132"/>
    </location>
</feature>
<accession>A0A074WJ26</accession>
<keyword evidence="3" id="KW-1185">Reference proteome</keyword>
<dbReference type="HOGENOM" id="CLU_1686201_0_0_1"/>
<proteinExistence type="predicted"/>
<name>A0A074WJ26_9PEZI</name>
<evidence type="ECO:0000313" key="2">
    <source>
        <dbReference type="EMBL" id="KEQ69847.1"/>
    </source>
</evidence>
<evidence type="ECO:0000256" key="1">
    <source>
        <dbReference type="SAM" id="MobiDB-lite"/>
    </source>
</evidence>
<dbReference type="Proteomes" id="UP000027730">
    <property type="component" value="Unassembled WGS sequence"/>
</dbReference>
<dbReference type="RefSeq" id="XP_013424159.1">
    <property type="nucleotide sequence ID" value="XM_013568705.1"/>
</dbReference>
<organism evidence="2 3">
    <name type="scientific">Aureobasidium namibiae CBS 147.97</name>
    <dbReference type="NCBI Taxonomy" id="1043004"/>
    <lineage>
        <taxon>Eukaryota</taxon>
        <taxon>Fungi</taxon>
        <taxon>Dikarya</taxon>
        <taxon>Ascomycota</taxon>
        <taxon>Pezizomycotina</taxon>
        <taxon>Dothideomycetes</taxon>
        <taxon>Dothideomycetidae</taxon>
        <taxon>Dothideales</taxon>
        <taxon>Saccotheciaceae</taxon>
        <taxon>Aureobasidium</taxon>
    </lineage>
</organism>
<feature type="compositionally biased region" description="Basic and acidic residues" evidence="1">
    <location>
        <begin position="108"/>
        <end position="132"/>
    </location>
</feature>
<evidence type="ECO:0000313" key="3">
    <source>
        <dbReference type="Proteomes" id="UP000027730"/>
    </source>
</evidence>
<sequence>MTTSDLSIVGLRTQILENWRYAHPEHTSVVVVTTNESVFGTIGSRWVQAIVAEDRSRGDRIFLKSHVTESQEQALRDLLEKITDLVRTVIRITPVTPLSVKPLNQNEFKTKDHGDASGKEVKKPQQSPKDEKLKVSHNLYHAICDVINLRYQKLAR</sequence>
<dbReference type="AlphaFoldDB" id="A0A074WJ26"/>